<dbReference type="AlphaFoldDB" id="A0A6G5AFG4"/>
<dbReference type="EMBL" id="GIKN01007468">
    <property type="protein sequence ID" value="NIE49741.1"/>
    <property type="molecule type" value="Transcribed_RNA"/>
</dbReference>
<sequence>MNVANKMERPRMGRNCVELVERFKLPKISFEKHTFHLAEQLVYTRQKNSHACCFTLTTDTKICKFSLNECKLHLVLDKRRLQITLSTCYTQMSQRIGTIMVFTVYCQI</sequence>
<evidence type="ECO:0000313" key="1">
    <source>
        <dbReference type="EMBL" id="NIE49741.1"/>
    </source>
</evidence>
<reference evidence="1" key="1">
    <citation type="submission" date="2020-03" db="EMBL/GenBank/DDBJ databases">
        <title>A transcriptome and proteome of the tick Rhipicephalus microplus shaped by the genetic composition of its hosts and developmental stage.</title>
        <authorList>
            <person name="Garcia G.R."/>
            <person name="Ribeiro J.M.C."/>
            <person name="Maruyama S.R."/>
            <person name="Gardinasse L.G."/>
            <person name="Nelson K."/>
            <person name="Ferreira B.R."/>
            <person name="Andrade T.G."/>
            <person name="Santos I.K.F.M."/>
        </authorList>
    </citation>
    <scope>NUCLEOTIDE SEQUENCE</scope>
    <source>
        <strain evidence="1">NSGR</strain>
        <tissue evidence="1">Salivary glands</tissue>
    </source>
</reference>
<proteinExistence type="predicted"/>
<protein>
    <submittedName>
        <fullName evidence="1">Uncharacterized protein</fullName>
    </submittedName>
</protein>
<accession>A0A6G5AFG4</accession>
<name>A0A6G5AFG4_RHIMP</name>
<organism evidence="1">
    <name type="scientific">Rhipicephalus microplus</name>
    <name type="common">Cattle tick</name>
    <name type="synonym">Boophilus microplus</name>
    <dbReference type="NCBI Taxonomy" id="6941"/>
    <lineage>
        <taxon>Eukaryota</taxon>
        <taxon>Metazoa</taxon>
        <taxon>Ecdysozoa</taxon>
        <taxon>Arthropoda</taxon>
        <taxon>Chelicerata</taxon>
        <taxon>Arachnida</taxon>
        <taxon>Acari</taxon>
        <taxon>Parasitiformes</taxon>
        <taxon>Ixodida</taxon>
        <taxon>Ixodoidea</taxon>
        <taxon>Ixodidae</taxon>
        <taxon>Rhipicephalinae</taxon>
        <taxon>Rhipicephalus</taxon>
        <taxon>Boophilus</taxon>
    </lineage>
</organism>